<feature type="domain" description="DUF8071" evidence="2">
    <location>
        <begin position="45"/>
        <end position="184"/>
    </location>
</feature>
<keyword evidence="1" id="KW-0812">Transmembrane</keyword>
<evidence type="ECO:0000313" key="4">
    <source>
        <dbReference type="Proteomes" id="UP000002698"/>
    </source>
</evidence>
<sequence length="200" mass="20050">MPSIPDRAESGLFRLCVLLSTAGRRVVDAARAWLCGPFKTALFGRRPMSLVAVLSGLLLAVASAAFIQTTVGTAVLAERVVETWTGESPHPPLFIAAGGLLAVGAVAAALGAGLLPTLALVGGPLFGAGVTTYGTQYAVLGQTQVVSLPQAVGDGLGVAVWFGLPIAVAAFVVGRLLRRVVDALLGGAGGAGTAGHAQRD</sequence>
<dbReference type="EnsemblBacteria" id="CAI49132">
    <property type="protein sequence ID" value="CAI49132"/>
    <property type="gene ID" value="NP_2082A"/>
</dbReference>
<dbReference type="Proteomes" id="UP000002698">
    <property type="component" value="Chromosome"/>
</dbReference>
<dbReference type="RefSeq" id="WP_011322760.1">
    <property type="nucleotide sequence ID" value="NC_007426.1"/>
</dbReference>
<dbReference type="eggNOG" id="arCOG06433">
    <property type="taxonomic scope" value="Archaea"/>
</dbReference>
<dbReference type="HOGENOM" id="CLU_1363689_0_0_2"/>
<keyword evidence="4" id="KW-1185">Reference proteome</keyword>
<feature type="transmembrane region" description="Helical" evidence="1">
    <location>
        <begin position="158"/>
        <end position="177"/>
    </location>
</feature>
<name>A0A1U7EVR2_NATPD</name>
<dbReference type="KEGG" id="nph:NP_2082A"/>
<dbReference type="EMBL" id="CR936257">
    <property type="protein sequence ID" value="CAI49132.1"/>
    <property type="molecule type" value="Genomic_DNA"/>
</dbReference>
<feature type="transmembrane region" description="Helical" evidence="1">
    <location>
        <begin position="118"/>
        <end position="138"/>
    </location>
</feature>
<dbReference type="AlphaFoldDB" id="A0A1U7EVR2"/>
<accession>A0A1U7EVR2</accession>
<organism evidence="3 4">
    <name type="scientific">Natronomonas pharaonis (strain ATCC 35678 / DSM 2160 / CIP 103997 / JCM 8858 / NBRC 14720 / NCIMB 2260 / Gabara)</name>
    <name type="common">Halobacterium pharaonis</name>
    <dbReference type="NCBI Taxonomy" id="348780"/>
    <lineage>
        <taxon>Archaea</taxon>
        <taxon>Methanobacteriati</taxon>
        <taxon>Methanobacteriota</taxon>
        <taxon>Stenosarchaea group</taxon>
        <taxon>Halobacteria</taxon>
        <taxon>Halobacteriales</taxon>
        <taxon>Natronomonadaceae</taxon>
        <taxon>Natronomonas</taxon>
    </lineage>
</organism>
<feature type="transmembrane region" description="Helical" evidence="1">
    <location>
        <begin position="48"/>
        <end position="71"/>
    </location>
</feature>
<gene>
    <name evidence="3" type="ordered locus">NP_2082A</name>
</gene>
<dbReference type="GeneID" id="32155000"/>
<feature type="transmembrane region" description="Helical" evidence="1">
    <location>
        <begin position="91"/>
        <end position="111"/>
    </location>
</feature>
<evidence type="ECO:0000259" key="2">
    <source>
        <dbReference type="Pfam" id="PF26268"/>
    </source>
</evidence>
<protein>
    <recommendedName>
        <fullName evidence="2">DUF8071 domain-containing protein</fullName>
    </recommendedName>
</protein>
<keyword evidence="1" id="KW-0472">Membrane</keyword>
<proteinExistence type="predicted"/>
<evidence type="ECO:0000313" key="3">
    <source>
        <dbReference type="EMBL" id="CAI49132.1"/>
    </source>
</evidence>
<dbReference type="InterPro" id="IPR058384">
    <property type="entry name" value="DUF8071"/>
</dbReference>
<dbReference type="Pfam" id="PF26268">
    <property type="entry name" value="DUF8071"/>
    <property type="match status" value="1"/>
</dbReference>
<evidence type="ECO:0000256" key="1">
    <source>
        <dbReference type="SAM" id="Phobius"/>
    </source>
</evidence>
<keyword evidence="1" id="KW-1133">Transmembrane helix</keyword>
<reference evidence="3 4" key="1">
    <citation type="journal article" date="2005" name="Genome Res.">
        <title>Living with two extremes: conclusions from the genome sequence of Natronomonas pharaonis.</title>
        <authorList>
            <person name="Falb M."/>
            <person name="Pfeiffer F."/>
            <person name="Palm P."/>
            <person name="Rodewald K."/>
            <person name="Hickmann V."/>
            <person name="Tittor J."/>
            <person name="Oesterhelt D."/>
        </authorList>
    </citation>
    <scope>NUCLEOTIDE SEQUENCE [LARGE SCALE GENOMIC DNA]</scope>
    <source>
        <strain evidence="4">ATCC 35678 / DSM 2160 / CIP 103997 / JCM 8858 / NBRC 14720 / NCIMB 2260 / Gabara</strain>
    </source>
</reference>